<dbReference type="Gene3D" id="3.40.50.300">
    <property type="entry name" value="P-loop containing nucleotide triphosphate hydrolases"/>
    <property type="match status" value="2"/>
</dbReference>
<dbReference type="InterPro" id="IPR003960">
    <property type="entry name" value="ATPase_AAA_CS"/>
</dbReference>
<dbReference type="PANTHER" id="PTHR23077">
    <property type="entry name" value="AAA-FAMILY ATPASE"/>
    <property type="match status" value="1"/>
</dbReference>
<dbReference type="InterPro" id="IPR041569">
    <property type="entry name" value="AAA_lid_3"/>
</dbReference>
<feature type="domain" description="AAA+ ATPase" evidence="4">
    <location>
        <begin position="264"/>
        <end position="423"/>
    </location>
</feature>
<dbReference type="InterPro" id="IPR003959">
    <property type="entry name" value="ATPase_AAA_core"/>
</dbReference>
<keyword evidence="1" id="KW-0547">Nucleotide-binding</keyword>
<dbReference type="GO" id="GO:0005524">
    <property type="term" value="F:ATP binding"/>
    <property type="evidence" value="ECO:0007669"/>
    <property type="project" value="UniProtKB-KW"/>
</dbReference>
<dbReference type="SMART" id="SM00382">
    <property type="entry name" value="AAA"/>
    <property type="match status" value="2"/>
</dbReference>
<dbReference type="SUPFAM" id="SSF52540">
    <property type="entry name" value="P-loop containing nucleoside triphosphate hydrolases"/>
    <property type="match status" value="2"/>
</dbReference>
<name>A0A7S0IG36_MICPS</name>
<proteinExistence type="predicted"/>
<evidence type="ECO:0000259" key="4">
    <source>
        <dbReference type="SMART" id="SM00382"/>
    </source>
</evidence>
<dbReference type="AlphaFoldDB" id="A0A7S0IG36"/>
<dbReference type="InterPro" id="IPR050168">
    <property type="entry name" value="AAA_ATPase_domain"/>
</dbReference>
<evidence type="ECO:0000313" key="5">
    <source>
        <dbReference type="EMBL" id="CAD8520750.1"/>
    </source>
</evidence>
<dbReference type="FunFam" id="3.40.50.300:FF:001025">
    <property type="entry name" value="ATPase family, AAA domain-containing 2B"/>
    <property type="match status" value="1"/>
</dbReference>
<accession>A0A7S0IG36</accession>
<feature type="domain" description="AAA+ ATPase" evidence="4">
    <location>
        <begin position="562"/>
        <end position="704"/>
    </location>
</feature>
<organism evidence="5">
    <name type="scientific">Micromonas pusilla</name>
    <name type="common">Picoplanktonic green alga</name>
    <name type="synonym">Chromulina pusilla</name>
    <dbReference type="NCBI Taxonomy" id="38833"/>
    <lineage>
        <taxon>Eukaryota</taxon>
        <taxon>Viridiplantae</taxon>
        <taxon>Chlorophyta</taxon>
        <taxon>Mamiellophyceae</taxon>
        <taxon>Mamiellales</taxon>
        <taxon>Mamiellaceae</taxon>
        <taxon>Micromonas</taxon>
    </lineage>
</organism>
<dbReference type="EMBL" id="HBEQ01010169">
    <property type="protein sequence ID" value="CAD8520750.1"/>
    <property type="molecule type" value="Transcribed_RNA"/>
</dbReference>
<evidence type="ECO:0000256" key="2">
    <source>
        <dbReference type="ARBA" id="ARBA00022840"/>
    </source>
</evidence>
<dbReference type="Pfam" id="PF00004">
    <property type="entry name" value="AAA"/>
    <property type="match status" value="2"/>
</dbReference>
<dbReference type="Pfam" id="PF17862">
    <property type="entry name" value="AAA_lid_3"/>
    <property type="match status" value="2"/>
</dbReference>
<dbReference type="InterPro" id="IPR027417">
    <property type="entry name" value="P-loop_NTPase"/>
</dbReference>
<sequence>MSGLALSLFLAVKRGTNAGSGRIILPREAMEKTSLRLGDPVFIDVSLPAVKPSAFQDERSSLGWTFLAIVEPALEQCVCLPVGSFFPGSETAVFDPLIQVARTNSSKLPQASEMSVPSLQGRLRKIRQKPIECSALLLSVCRLNQSSVSLTAISRLLQCCYIIPGASITLAKEFVAIVLAADPPVQSSEIGTEIDQCWYITANTRITITDDLEDKRANHEVFSRGRPLYDDHLAGMDDALASLREVVIWPYLHPNDASRLGFEFPRGLLIHGPPGVGKSAAVRMVTGELNAKERALGGGDVFGPFAGDSEAKLRHLFQAAKDDIKNGKPTILMLDEIDTICPARGNRLDLHGSRVVGQLLTLMDDGGHVEQDGRRCPDGSRNTPKNVTFPSVIATTNRPNVVDSALRRPGRFDMEIEMMLPCKQQRELILKLHSRSFSLASDVDLHDIAEQAKGYSGADLAALCREAAMNAIRRTNTMPDVRSRCEITHRAGGISASLVSCADFKLAAANTCASLVRGVKIELPNANWDAVGGLDEIKYHLQKAVEWPLRHSLSFSRLGLKSPRGILLCGPPGCAKTTLAHAVATATRATVIILTVADIFNKLVGKAEQALRDAFARARRAAPSILLLDELDGMVSSRNSSAISDDTSKGAHVLSVLLTEMDGLDVTSDGAVIVIGTTNRPRSLDHALTRPGRFDVVLHVSRPDAIGRAEALRIHSRDTPLDDDVNLDDIAMQTEHFTGAQIEGIVREATLVALREDINNKHVAQRHFEAALMATL</sequence>
<reference evidence="5" key="1">
    <citation type="submission" date="2021-01" db="EMBL/GenBank/DDBJ databases">
        <authorList>
            <person name="Corre E."/>
            <person name="Pelletier E."/>
            <person name="Niang G."/>
            <person name="Scheremetjew M."/>
            <person name="Finn R."/>
            <person name="Kale V."/>
            <person name="Holt S."/>
            <person name="Cochrane G."/>
            <person name="Meng A."/>
            <person name="Brown T."/>
            <person name="Cohen L."/>
        </authorList>
    </citation>
    <scope>NUCLEOTIDE SEQUENCE</scope>
    <source>
        <strain evidence="5">CCMP1723</strain>
    </source>
</reference>
<evidence type="ECO:0000256" key="3">
    <source>
        <dbReference type="ARBA" id="ARBA00023054"/>
    </source>
</evidence>
<dbReference type="Gene3D" id="1.10.8.60">
    <property type="match status" value="2"/>
</dbReference>
<dbReference type="GO" id="GO:0016887">
    <property type="term" value="F:ATP hydrolysis activity"/>
    <property type="evidence" value="ECO:0007669"/>
    <property type="project" value="InterPro"/>
</dbReference>
<evidence type="ECO:0000256" key="1">
    <source>
        <dbReference type="ARBA" id="ARBA00022741"/>
    </source>
</evidence>
<keyword evidence="2" id="KW-0067">ATP-binding</keyword>
<dbReference type="PROSITE" id="PS00674">
    <property type="entry name" value="AAA"/>
    <property type="match status" value="1"/>
</dbReference>
<dbReference type="InterPro" id="IPR003593">
    <property type="entry name" value="AAA+_ATPase"/>
</dbReference>
<dbReference type="FunFam" id="3.40.50.300:FF:000061">
    <property type="entry name" value="ATPase family, AAA domain-containing 2"/>
    <property type="match status" value="1"/>
</dbReference>
<keyword evidence="3" id="KW-0175">Coiled coil</keyword>
<protein>
    <recommendedName>
        <fullName evidence="4">AAA+ ATPase domain-containing protein</fullName>
    </recommendedName>
</protein>
<gene>
    <name evidence="5" type="ORF">MCOM1403_LOCUS8176</name>
</gene>
<dbReference type="PANTHER" id="PTHR23077:SF117">
    <property type="entry name" value="AAA+ ATPASE DOMAIN-CONTAINING PROTEIN"/>
    <property type="match status" value="1"/>
</dbReference>